<dbReference type="InParanoid" id="G0QRP9"/>
<dbReference type="STRING" id="857967.G0QRP9"/>
<dbReference type="PROSITE" id="PS00848">
    <property type="entry name" value="COX5B_1"/>
    <property type="match status" value="1"/>
</dbReference>
<dbReference type="GeneID" id="14908260"/>
<keyword evidence="2" id="KW-0862">Zinc</keyword>
<dbReference type="PROSITE" id="PS51359">
    <property type="entry name" value="COX5B_2"/>
    <property type="match status" value="1"/>
</dbReference>
<evidence type="ECO:0000256" key="1">
    <source>
        <dbReference type="ARBA" id="ARBA00022723"/>
    </source>
</evidence>
<dbReference type="PANTHER" id="PTHR10122">
    <property type="entry name" value="CYTOCHROME C OXIDASE SUBUNIT 5B, MITOCHONDRIAL"/>
    <property type="match status" value="1"/>
</dbReference>
<dbReference type="GO" id="GO:0045277">
    <property type="term" value="C:respiratory chain complex IV"/>
    <property type="evidence" value="ECO:0007669"/>
    <property type="project" value="InterPro"/>
</dbReference>
<sequence length="571" mass="67770">MLSKILKLKYSTGPGLSQLKQQLTAPIKHIKRTLEPTGQNYSRLTNTTEEAFDEVAHEWQALVAHNPFDINVFNYLENTQSSNFGTVDNPLVVFTSETPFRYVGCTGQMNEDDYEGHELMYFMLREGPMQRCMGCGQVFKLVRLRNEFSPEMDYYLSNFHPYDSIEMGESDTTVMMSPWKYSSHYEYSQFETPSNNVYSMINPDEHDRILVDPAFRLERTKKLEEKLKVYTGSLREVERKFEEKYGQGVNLIPLSKTTYETMIDVELAIKKLDRNFRKVARFQNRQFLDRENHERREKRMKEKERERWDENYAFYTGNLTEEEQKYRDYYMTELENYPEDEVQEGLLDKQEILQQEGRYKLSKYDFQEQYTRNAEDDQSSSLQKKIFSFKYRMAADSLEDFQRKNTRMIQRQIERYDKNQEYMGVLQALANRSLDKNWNGVQDGLDMKYLDIVVQESALLHNDYYESEGEDMKINIENVSSVEKQALVSNYENFLAPKINQGSFQLIPKRQWENAFGVWENMVMELQDYQQVIQPKSSQFAVQYQIQQQMPLGKQELVEAGLLVDEKNKEN</sequence>
<dbReference type="EMBL" id="GL983795">
    <property type="protein sequence ID" value="EGR32106.1"/>
    <property type="molecule type" value="Genomic_DNA"/>
</dbReference>
<dbReference type="GO" id="GO:0046872">
    <property type="term" value="F:metal ion binding"/>
    <property type="evidence" value="ECO:0007669"/>
    <property type="project" value="UniProtKB-KW"/>
</dbReference>
<dbReference type="InterPro" id="IPR036972">
    <property type="entry name" value="Cyt_c_oxidase_su5b_sf"/>
</dbReference>
<dbReference type="OMA" id="ASHYEYT"/>
<dbReference type="GO" id="GO:0006123">
    <property type="term" value="P:mitochondrial electron transport, cytochrome c to oxygen"/>
    <property type="evidence" value="ECO:0007669"/>
    <property type="project" value="InterPro"/>
</dbReference>
<dbReference type="eggNOG" id="ENOG502SD04">
    <property type="taxonomic scope" value="Eukaryota"/>
</dbReference>
<evidence type="ECO:0000256" key="2">
    <source>
        <dbReference type="ARBA" id="ARBA00022833"/>
    </source>
</evidence>
<evidence type="ECO:0000313" key="3">
    <source>
        <dbReference type="EMBL" id="EGR32106.1"/>
    </source>
</evidence>
<accession>G0QRP9</accession>
<protein>
    <submittedName>
        <fullName evidence="3">Uncharacterized protein</fullName>
    </submittedName>
</protein>
<keyword evidence="1" id="KW-0479">Metal-binding</keyword>
<gene>
    <name evidence="3" type="ORF">IMG5_096630</name>
</gene>
<dbReference type="SUPFAM" id="SSF57802">
    <property type="entry name" value="Rubredoxin-like"/>
    <property type="match status" value="1"/>
</dbReference>
<keyword evidence="4" id="KW-1185">Reference proteome</keyword>
<name>G0QRP9_ICHMU</name>
<dbReference type="OrthoDB" id="309842at2759"/>
<reference evidence="3 4" key="1">
    <citation type="submission" date="2011-07" db="EMBL/GenBank/DDBJ databases">
        <authorList>
            <person name="Coyne R."/>
            <person name="Brami D."/>
            <person name="Johnson J."/>
            <person name="Hostetler J."/>
            <person name="Hannick L."/>
            <person name="Clark T."/>
            <person name="Cassidy-Hanley D."/>
            <person name="Inman J."/>
        </authorList>
    </citation>
    <scope>NUCLEOTIDE SEQUENCE [LARGE SCALE GENOMIC DNA]</scope>
    <source>
        <strain evidence="3 4">G5</strain>
    </source>
</reference>
<proteinExistence type="predicted"/>
<organism evidence="3 4">
    <name type="scientific">Ichthyophthirius multifiliis</name>
    <name type="common">White spot disease agent</name>
    <name type="synonym">Ich</name>
    <dbReference type="NCBI Taxonomy" id="5932"/>
    <lineage>
        <taxon>Eukaryota</taxon>
        <taxon>Sar</taxon>
        <taxon>Alveolata</taxon>
        <taxon>Ciliophora</taxon>
        <taxon>Intramacronucleata</taxon>
        <taxon>Oligohymenophorea</taxon>
        <taxon>Hymenostomatida</taxon>
        <taxon>Ophryoglenina</taxon>
        <taxon>Ichthyophthirius</taxon>
    </lineage>
</organism>
<dbReference type="PANTHER" id="PTHR10122:SF0">
    <property type="entry name" value="CYTOCHROME C OXIDASE SUBUNIT 5B, ISOFORM A-RELATED"/>
    <property type="match status" value="1"/>
</dbReference>
<dbReference type="Gene3D" id="2.60.11.10">
    <property type="entry name" value="Cytochrome c oxidase, subunit Vb"/>
    <property type="match status" value="1"/>
</dbReference>
<evidence type="ECO:0000313" key="4">
    <source>
        <dbReference type="Proteomes" id="UP000008983"/>
    </source>
</evidence>
<dbReference type="Pfam" id="PF01215">
    <property type="entry name" value="COX5B"/>
    <property type="match status" value="1"/>
</dbReference>
<dbReference type="AlphaFoldDB" id="G0QRP9"/>
<dbReference type="Proteomes" id="UP000008983">
    <property type="component" value="Unassembled WGS sequence"/>
</dbReference>
<dbReference type="GO" id="GO:0005740">
    <property type="term" value="C:mitochondrial envelope"/>
    <property type="evidence" value="ECO:0007669"/>
    <property type="project" value="InterPro"/>
</dbReference>
<dbReference type="RefSeq" id="XP_004035592.1">
    <property type="nucleotide sequence ID" value="XM_004035544.1"/>
</dbReference>
<dbReference type="InterPro" id="IPR002124">
    <property type="entry name" value="Cyt_c_oxidase_su5b"/>
</dbReference>